<dbReference type="InterPro" id="IPR029058">
    <property type="entry name" value="AB_hydrolase_fold"/>
</dbReference>
<sequence length="308" mass="33518">MSSFLPSIVSSVGQHFVVTHHAALSTGIQVEYTLHGNPLAPHKLILVCGLAMPKEAFHPIVHAITTKAFDHVQILAFDNRGVGGSDAPWTGYSTHLLALDALALMDHLKWQTAHVFGTSLGGMIAMEMAHAAPSRVLSLSVAVTTAGYLQGTTSVMENLRCLAGVVAQMLMPKSGEERIRSLLRQLYPDSCLQDHSDLFFQYHAKRGGNAVAPLQGFIGHQLAVLCHNMSLDRLHAIRDAGFPILVVGAAQDVMMHPSHSHWLARAFEAPHTRFIQFQDAGHGVYTQCADALTNQLLMQFQLLPARSL</sequence>
<evidence type="ECO:0000313" key="2">
    <source>
        <dbReference type="EMBL" id="KAF0729432.1"/>
    </source>
</evidence>
<dbReference type="Proteomes" id="UP000481153">
    <property type="component" value="Unassembled WGS sequence"/>
</dbReference>
<feature type="domain" description="AB hydrolase-1" evidence="1">
    <location>
        <begin position="44"/>
        <end position="139"/>
    </location>
</feature>
<dbReference type="SUPFAM" id="SSF53474">
    <property type="entry name" value="alpha/beta-Hydrolases"/>
    <property type="match status" value="1"/>
</dbReference>
<gene>
    <name evidence="2" type="ORF">Ae201684_012933</name>
</gene>
<dbReference type="Pfam" id="PF00561">
    <property type="entry name" value="Abhydrolase_1"/>
    <property type="match status" value="1"/>
</dbReference>
<dbReference type="PANTHER" id="PTHR43433">
    <property type="entry name" value="HYDROLASE, ALPHA/BETA FOLD FAMILY PROTEIN"/>
    <property type="match status" value="1"/>
</dbReference>
<dbReference type="PANTHER" id="PTHR43433:SF5">
    <property type="entry name" value="AB HYDROLASE-1 DOMAIN-CONTAINING PROTEIN"/>
    <property type="match status" value="1"/>
</dbReference>
<organism evidence="2 3">
    <name type="scientific">Aphanomyces euteiches</name>
    <dbReference type="NCBI Taxonomy" id="100861"/>
    <lineage>
        <taxon>Eukaryota</taxon>
        <taxon>Sar</taxon>
        <taxon>Stramenopiles</taxon>
        <taxon>Oomycota</taxon>
        <taxon>Saprolegniomycetes</taxon>
        <taxon>Saprolegniales</taxon>
        <taxon>Verrucalvaceae</taxon>
        <taxon>Aphanomyces</taxon>
    </lineage>
</organism>
<evidence type="ECO:0000259" key="1">
    <source>
        <dbReference type="Pfam" id="PF00561"/>
    </source>
</evidence>
<dbReference type="VEuPathDB" id="FungiDB:AeMF1_008910"/>
<reference evidence="2 3" key="1">
    <citation type="submission" date="2019-07" db="EMBL/GenBank/DDBJ databases">
        <title>Genomics analysis of Aphanomyces spp. identifies a new class of oomycete effector associated with host adaptation.</title>
        <authorList>
            <person name="Gaulin E."/>
        </authorList>
    </citation>
    <scope>NUCLEOTIDE SEQUENCE [LARGE SCALE GENOMIC DNA]</scope>
    <source>
        <strain evidence="2 3">ATCC 201684</strain>
    </source>
</reference>
<keyword evidence="3" id="KW-1185">Reference proteome</keyword>
<protein>
    <recommendedName>
        <fullName evidence="1">AB hydrolase-1 domain-containing protein</fullName>
    </recommendedName>
</protein>
<comment type="caution">
    <text evidence="2">The sequence shown here is derived from an EMBL/GenBank/DDBJ whole genome shotgun (WGS) entry which is preliminary data.</text>
</comment>
<name>A0A6G0WPX2_9STRA</name>
<dbReference type="AlphaFoldDB" id="A0A6G0WPX2"/>
<evidence type="ECO:0000313" key="3">
    <source>
        <dbReference type="Proteomes" id="UP000481153"/>
    </source>
</evidence>
<dbReference type="InterPro" id="IPR000073">
    <property type="entry name" value="AB_hydrolase_1"/>
</dbReference>
<accession>A0A6G0WPX2</accession>
<dbReference type="Gene3D" id="3.40.50.1820">
    <property type="entry name" value="alpha/beta hydrolase"/>
    <property type="match status" value="1"/>
</dbReference>
<proteinExistence type="predicted"/>
<dbReference type="InterPro" id="IPR050471">
    <property type="entry name" value="AB_hydrolase"/>
</dbReference>
<dbReference type="EMBL" id="VJMJ01000164">
    <property type="protein sequence ID" value="KAF0729432.1"/>
    <property type="molecule type" value="Genomic_DNA"/>
</dbReference>